<dbReference type="Gene3D" id="1.10.520.20">
    <property type="entry name" value="N-terminal domain of the delta subunit of the F1F0-ATP synthase"/>
    <property type="match status" value="1"/>
</dbReference>
<protein>
    <recommendedName>
        <fullName evidence="7">ATP synthase subunit delta</fullName>
    </recommendedName>
    <alternativeName>
        <fullName evidence="7">ATP synthase F(1) sector subunit delta</fullName>
    </alternativeName>
    <alternativeName>
        <fullName evidence="7">F-type ATPase subunit delta</fullName>
        <shortName evidence="7">F-ATPase subunit delta</shortName>
    </alternativeName>
</protein>
<keyword evidence="2 7" id="KW-0813">Transport</keyword>
<dbReference type="InterPro" id="IPR026015">
    <property type="entry name" value="ATP_synth_OSCP/delta_N_sf"/>
</dbReference>
<evidence type="ECO:0000313" key="9">
    <source>
        <dbReference type="Proteomes" id="UP000186469"/>
    </source>
</evidence>
<comment type="function">
    <text evidence="7">This protein is part of the stalk that links CF(0) to CF(1). It either transmits conformational changes from CF(0) to CF(1) or is implicated in proton conduction.</text>
</comment>
<dbReference type="PROSITE" id="PS00389">
    <property type="entry name" value="ATPASE_DELTA"/>
    <property type="match status" value="1"/>
</dbReference>
<dbReference type="HAMAP" id="MF_01416">
    <property type="entry name" value="ATP_synth_delta_bact"/>
    <property type="match status" value="1"/>
</dbReference>
<keyword evidence="5 7" id="KW-0472">Membrane</keyword>
<dbReference type="InterPro" id="IPR020781">
    <property type="entry name" value="ATPase_OSCP/d_CS"/>
</dbReference>
<comment type="similarity">
    <text evidence="7">Belongs to the ATPase delta chain family.</text>
</comment>
<keyword evidence="3 7" id="KW-0375">Hydrogen ion transport</keyword>
<keyword evidence="7" id="KW-1003">Cell membrane</keyword>
<sequence length="183" mass="20821">MINSIVARRYAKALFDFAFKKGKDEPFRYGEELGALAFILANSKELENFFSNPVFLKEEKEKLLVVLLEQAKLGTEVKSFCNILLDKGRITYLKDISAFYNVLLDEERGVIRGELITAVELKEPKRKKVQSRLEKQTNYKLDLTYNVNPSILGGIVLKIGDQVMDASLKAQLGMLKDNIKRGE</sequence>
<dbReference type="InterPro" id="IPR000711">
    <property type="entry name" value="ATPase_OSCP/dsu"/>
</dbReference>
<name>A0A1M7S8A6_9BACT</name>
<accession>A0A1M7S8A6</accession>
<dbReference type="Proteomes" id="UP000186469">
    <property type="component" value="Unassembled WGS sequence"/>
</dbReference>
<dbReference type="GO" id="GO:0045259">
    <property type="term" value="C:proton-transporting ATP synthase complex"/>
    <property type="evidence" value="ECO:0007669"/>
    <property type="project" value="UniProtKB-KW"/>
</dbReference>
<evidence type="ECO:0000256" key="3">
    <source>
        <dbReference type="ARBA" id="ARBA00022781"/>
    </source>
</evidence>
<evidence type="ECO:0000256" key="7">
    <source>
        <dbReference type="HAMAP-Rule" id="MF_01416"/>
    </source>
</evidence>
<dbReference type="RefSeq" id="WP_072696269.1">
    <property type="nucleotide sequence ID" value="NZ_FRDI01000003.1"/>
</dbReference>
<evidence type="ECO:0000256" key="2">
    <source>
        <dbReference type="ARBA" id="ARBA00022448"/>
    </source>
</evidence>
<keyword evidence="9" id="KW-1185">Reference proteome</keyword>
<comment type="function">
    <text evidence="7">F(1)F(0) ATP synthase produces ATP from ADP in the presence of a proton or sodium gradient. F-type ATPases consist of two structural domains, F(1) containing the extramembraneous catalytic core and F(0) containing the membrane proton channel, linked together by a central stalk and a peripheral stalk. During catalysis, ATP synthesis in the catalytic domain of F(1) is coupled via a rotary mechanism of the central stalk subunits to proton translocation.</text>
</comment>
<dbReference type="EMBL" id="FRDI01000003">
    <property type="protein sequence ID" value="SHN54638.1"/>
    <property type="molecule type" value="Genomic_DNA"/>
</dbReference>
<organism evidence="8 9">
    <name type="scientific">Desulfovibrio litoralis DSM 11393</name>
    <dbReference type="NCBI Taxonomy" id="1121455"/>
    <lineage>
        <taxon>Bacteria</taxon>
        <taxon>Pseudomonadati</taxon>
        <taxon>Thermodesulfobacteriota</taxon>
        <taxon>Desulfovibrionia</taxon>
        <taxon>Desulfovibrionales</taxon>
        <taxon>Desulfovibrionaceae</taxon>
        <taxon>Desulfovibrio</taxon>
    </lineage>
</organism>
<proteinExistence type="inferred from homology"/>
<dbReference type="SUPFAM" id="SSF47928">
    <property type="entry name" value="N-terminal domain of the delta subunit of the F1F0-ATP synthase"/>
    <property type="match status" value="1"/>
</dbReference>
<keyword evidence="6 7" id="KW-0066">ATP synthesis</keyword>
<dbReference type="GO" id="GO:0005886">
    <property type="term" value="C:plasma membrane"/>
    <property type="evidence" value="ECO:0007669"/>
    <property type="project" value="UniProtKB-SubCell"/>
</dbReference>
<evidence type="ECO:0000256" key="5">
    <source>
        <dbReference type="ARBA" id="ARBA00023136"/>
    </source>
</evidence>
<dbReference type="PRINTS" id="PR00125">
    <property type="entry name" value="ATPASEDELTA"/>
</dbReference>
<dbReference type="AlphaFoldDB" id="A0A1M7S8A6"/>
<evidence type="ECO:0000256" key="4">
    <source>
        <dbReference type="ARBA" id="ARBA00023065"/>
    </source>
</evidence>
<reference evidence="8 9" key="1">
    <citation type="submission" date="2016-12" db="EMBL/GenBank/DDBJ databases">
        <authorList>
            <person name="Song W.-J."/>
            <person name="Kurnit D.M."/>
        </authorList>
    </citation>
    <scope>NUCLEOTIDE SEQUENCE [LARGE SCALE GENOMIC DNA]</scope>
    <source>
        <strain evidence="8 9">DSM 11393</strain>
    </source>
</reference>
<evidence type="ECO:0000313" key="8">
    <source>
        <dbReference type="EMBL" id="SHN54638.1"/>
    </source>
</evidence>
<keyword evidence="7" id="KW-0139">CF(1)</keyword>
<comment type="subcellular location">
    <subcellularLocation>
        <location evidence="7">Cell membrane</location>
        <topology evidence="7">Peripheral membrane protein</topology>
    </subcellularLocation>
    <subcellularLocation>
        <location evidence="1">Membrane</location>
    </subcellularLocation>
</comment>
<keyword evidence="4 7" id="KW-0406">Ion transport</keyword>
<evidence type="ECO:0000256" key="6">
    <source>
        <dbReference type="ARBA" id="ARBA00023310"/>
    </source>
</evidence>
<gene>
    <name evidence="7" type="primary">atpH</name>
    <name evidence="8" type="ORF">SAMN02745728_00563</name>
</gene>
<dbReference type="OrthoDB" id="9802471at2"/>
<evidence type="ECO:0000256" key="1">
    <source>
        <dbReference type="ARBA" id="ARBA00004370"/>
    </source>
</evidence>
<dbReference type="PANTHER" id="PTHR11910">
    <property type="entry name" value="ATP SYNTHASE DELTA CHAIN"/>
    <property type="match status" value="1"/>
</dbReference>
<dbReference type="Pfam" id="PF00213">
    <property type="entry name" value="OSCP"/>
    <property type="match status" value="1"/>
</dbReference>
<dbReference type="GO" id="GO:0046933">
    <property type="term" value="F:proton-transporting ATP synthase activity, rotational mechanism"/>
    <property type="evidence" value="ECO:0007669"/>
    <property type="project" value="UniProtKB-UniRule"/>
</dbReference>
<dbReference type="NCBIfam" id="TIGR01145">
    <property type="entry name" value="ATP_synt_delta"/>
    <property type="match status" value="1"/>
</dbReference>
<dbReference type="STRING" id="1121455.SAMN02745728_00563"/>